<evidence type="ECO:0000256" key="1">
    <source>
        <dbReference type="SAM" id="MobiDB-lite"/>
    </source>
</evidence>
<feature type="compositionally biased region" description="Pro residues" evidence="1">
    <location>
        <begin position="192"/>
        <end position="211"/>
    </location>
</feature>
<dbReference type="AlphaFoldDB" id="A0A0U9IBJ7"/>
<dbReference type="EMBL" id="GARF01000068">
    <property type="protein sequence ID" value="JAC88890.1"/>
    <property type="molecule type" value="mRNA"/>
</dbReference>
<evidence type="ECO:0000313" key="2">
    <source>
        <dbReference type="EMBL" id="JAC88890.1"/>
    </source>
</evidence>
<reference evidence="2" key="1">
    <citation type="journal article" date="2014" name="Proc. R. Soc. B">
        <title>Independently recruited oxidases from the glucose-methanol-choline oxidoreductase family enabled chemical defences in leaf beetle larvae (subtribe Chrysomelina) to evolve.</title>
        <authorList>
            <person name="Rahfeld P."/>
            <person name="Kirsch R."/>
            <person name="Kugel S."/>
            <person name="Wielsch N."/>
            <person name="Stock M."/>
            <person name="Groth M."/>
            <person name="Boland W."/>
            <person name="Burse A."/>
        </authorList>
    </citation>
    <scope>NUCLEOTIDE SEQUENCE</scope>
</reference>
<feature type="compositionally biased region" description="Basic residues" evidence="1">
    <location>
        <begin position="216"/>
        <end position="237"/>
    </location>
</feature>
<feature type="non-terminal residue" evidence="2">
    <location>
        <position position="237"/>
    </location>
</feature>
<name>A0A0U9IBJ7_CHRPP</name>
<sequence>MDAVLASKFFGLSNSTMRPLSSTITLSESMMVLSLWAMVSTVQPPNSARMVRWMRSSVSRSTAAVASSSTSSLVLRSSALARQISWRCPADRFSPPSDTSWPRPADSPLTKSLRWACSRERHTSSSECASKGSRFMRSVPEKRTASCGMMVRRERSVCSPSSAMSTPSMRIWPWAASIILKSDSVRLDLPAPVLPTMPTPPPPPTAQPPPATTRSRPGRHRPTQPRTHTPRHRTRLR</sequence>
<protein>
    <submittedName>
        <fullName evidence="2">Putative ABCC protein</fullName>
    </submittedName>
</protein>
<accession>A0A0U9IBJ7</accession>
<reference evidence="2" key="2">
    <citation type="submission" date="2016-01" db="EMBL/GenBank/DDBJ databases">
        <title>Tissue-specific transcript profiling for ABC transporters in the sequestering larvae of the phytophagous leaf beetle Chrysomela populi.</title>
        <authorList>
            <person name="Strauss A.S."/>
            <person name="Wang D."/>
            <person name="Stock M."/>
            <person name="Gretscher R.R."/>
            <person name="Groth M."/>
            <person name="Boland W."/>
            <person name="Burse A."/>
        </authorList>
    </citation>
    <scope>NUCLEOTIDE SEQUENCE</scope>
</reference>
<feature type="region of interest" description="Disordered" evidence="1">
    <location>
        <begin position="191"/>
        <end position="237"/>
    </location>
</feature>
<organism evidence="2">
    <name type="scientific">Chrysomela populi</name>
    <name type="common">Poplar leaf beetle</name>
    <name type="synonym">Melasoma populi</name>
    <dbReference type="NCBI Taxonomy" id="154003"/>
    <lineage>
        <taxon>Eukaryota</taxon>
        <taxon>Metazoa</taxon>
        <taxon>Ecdysozoa</taxon>
        <taxon>Arthropoda</taxon>
        <taxon>Hexapoda</taxon>
        <taxon>Insecta</taxon>
        <taxon>Pterygota</taxon>
        <taxon>Neoptera</taxon>
        <taxon>Endopterygota</taxon>
        <taxon>Coleoptera</taxon>
        <taxon>Polyphaga</taxon>
        <taxon>Cucujiformia</taxon>
        <taxon>Chrysomeloidea</taxon>
        <taxon>Chrysomelidae</taxon>
        <taxon>Chrysomelinae</taxon>
        <taxon>Chrysomelini</taxon>
        <taxon>Chrysomela</taxon>
    </lineage>
</organism>
<proteinExistence type="evidence at transcript level"/>